<dbReference type="InterPro" id="IPR011659">
    <property type="entry name" value="WD40"/>
</dbReference>
<feature type="non-terminal residue" evidence="1">
    <location>
        <position position="255"/>
    </location>
</feature>
<comment type="caution">
    <text evidence="1">The sequence shown here is derived from an EMBL/GenBank/DDBJ whole genome shotgun (WGS) entry which is preliminary data.</text>
</comment>
<dbReference type="GO" id="GO:0000272">
    <property type="term" value="P:polysaccharide catabolic process"/>
    <property type="evidence" value="ECO:0007669"/>
    <property type="project" value="InterPro"/>
</dbReference>
<evidence type="ECO:0000313" key="1">
    <source>
        <dbReference type="EMBL" id="GAG24989.1"/>
    </source>
</evidence>
<dbReference type="AlphaFoldDB" id="X0W2I7"/>
<dbReference type="InterPro" id="IPR018247">
    <property type="entry name" value="EF_Hand_1_Ca_BS"/>
</dbReference>
<feature type="non-terminal residue" evidence="1">
    <location>
        <position position="1"/>
    </location>
</feature>
<dbReference type="EMBL" id="BARS01038646">
    <property type="protein sequence ID" value="GAG24989.1"/>
    <property type="molecule type" value="Genomic_DNA"/>
</dbReference>
<dbReference type="InterPro" id="IPR013320">
    <property type="entry name" value="ConA-like_dom_sf"/>
</dbReference>
<dbReference type="Gene3D" id="2.60.120.200">
    <property type="match status" value="1"/>
</dbReference>
<accession>X0W2I7</accession>
<dbReference type="SUPFAM" id="SSF49899">
    <property type="entry name" value="Concanavalin A-like lectins/glucanases"/>
    <property type="match status" value="1"/>
</dbReference>
<name>X0W2I7_9ZZZZ</name>
<dbReference type="PROSITE" id="PS00018">
    <property type="entry name" value="EF_HAND_1"/>
    <property type="match status" value="1"/>
</dbReference>
<reference evidence="1" key="1">
    <citation type="journal article" date="2014" name="Front. Microbiol.">
        <title>High frequency of phylogenetically diverse reductive dehalogenase-homologous genes in deep subseafloor sedimentary metagenomes.</title>
        <authorList>
            <person name="Kawai M."/>
            <person name="Futagami T."/>
            <person name="Toyoda A."/>
            <person name="Takaki Y."/>
            <person name="Nishi S."/>
            <person name="Hori S."/>
            <person name="Arai W."/>
            <person name="Tsubouchi T."/>
            <person name="Morono Y."/>
            <person name="Uchiyama I."/>
            <person name="Ito T."/>
            <person name="Fujiyama A."/>
            <person name="Inagaki F."/>
            <person name="Takami H."/>
        </authorList>
    </citation>
    <scope>NUCLEOTIDE SEQUENCE</scope>
    <source>
        <strain evidence="1">Expedition CK06-06</strain>
    </source>
</reference>
<protein>
    <recommendedName>
        <fullName evidence="2">Dockerin domain-containing protein</fullName>
    </recommendedName>
</protein>
<proteinExistence type="predicted"/>
<gene>
    <name evidence="1" type="ORF">S01H1_59112</name>
</gene>
<dbReference type="InterPro" id="IPR036439">
    <property type="entry name" value="Dockerin_dom_sf"/>
</dbReference>
<dbReference type="Pfam" id="PF07676">
    <property type="entry name" value="PD40"/>
    <property type="match status" value="1"/>
</dbReference>
<evidence type="ECO:0008006" key="2">
    <source>
        <dbReference type="Google" id="ProtNLM"/>
    </source>
</evidence>
<sequence>LFCGSSRSGGVGGLDLWVATRPTASDPWGEPVNLGPTVNSSSLDDAASISADGSTVFFFSNRPGGVGSYDLWQVSIVPIVDFNGDGIVDSADICLMVDHWHTDEPFYDIGPTPFGDGIVDVQDLIVLAEHLFTYPGAVAYWKLDETEGEIAYDSVGVYYGILNGVPTWQPTSGMIDGALELDGIDDYVSTEFVLNPADGPFSVFAWIKGGAPGQAVLSQIGGVNWLCTDSIEGNLMTELKGPGRGDAAMLSQTVI</sequence>
<dbReference type="SUPFAM" id="SSF63446">
    <property type="entry name" value="Type I dockerin domain"/>
    <property type="match status" value="1"/>
</dbReference>
<organism evidence="1">
    <name type="scientific">marine sediment metagenome</name>
    <dbReference type="NCBI Taxonomy" id="412755"/>
    <lineage>
        <taxon>unclassified sequences</taxon>
        <taxon>metagenomes</taxon>
        <taxon>ecological metagenomes</taxon>
    </lineage>
</organism>